<dbReference type="SUPFAM" id="SSF74650">
    <property type="entry name" value="Galactose mutarotase-like"/>
    <property type="match status" value="1"/>
</dbReference>
<dbReference type="InterPro" id="IPR036156">
    <property type="entry name" value="Beta-gal/glucu_dom_sf"/>
</dbReference>
<organism evidence="7 8">
    <name type="scientific">Phialemonium atrogriseum</name>
    <dbReference type="NCBI Taxonomy" id="1093897"/>
    <lineage>
        <taxon>Eukaryota</taxon>
        <taxon>Fungi</taxon>
        <taxon>Dikarya</taxon>
        <taxon>Ascomycota</taxon>
        <taxon>Pezizomycotina</taxon>
        <taxon>Sordariomycetes</taxon>
        <taxon>Sordariomycetidae</taxon>
        <taxon>Cephalothecales</taxon>
        <taxon>Cephalothecaceae</taxon>
        <taxon>Phialemonium</taxon>
    </lineage>
</organism>
<dbReference type="InterPro" id="IPR011013">
    <property type="entry name" value="Gal_mutarotase_sf_dom"/>
</dbReference>
<dbReference type="SUPFAM" id="SSF51445">
    <property type="entry name" value="(Trans)glycosidases"/>
    <property type="match status" value="1"/>
</dbReference>
<accession>A0AAJ0FIB5</accession>
<dbReference type="InterPro" id="IPR006103">
    <property type="entry name" value="Glyco_hydro_2_cat"/>
</dbReference>
<name>A0AAJ0FIB5_9PEZI</name>
<dbReference type="GO" id="GO:0005990">
    <property type="term" value="P:lactose catabolic process"/>
    <property type="evidence" value="ECO:0007669"/>
    <property type="project" value="TreeGrafter"/>
</dbReference>
<dbReference type="SMART" id="SM01038">
    <property type="entry name" value="Bgal_small_N"/>
    <property type="match status" value="1"/>
</dbReference>
<evidence type="ECO:0000259" key="6">
    <source>
        <dbReference type="SMART" id="SM01038"/>
    </source>
</evidence>
<feature type="domain" description="Beta galactosidase small chain/" evidence="6">
    <location>
        <begin position="760"/>
        <end position="1049"/>
    </location>
</feature>
<dbReference type="Proteomes" id="UP001244011">
    <property type="component" value="Unassembled WGS sequence"/>
</dbReference>
<dbReference type="Pfam" id="PF02837">
    <property type="entry name" value="Glyco_hydro_2_N"/>
    <property type="match status" value="1"/>
</dbReference>
<evidence type="ECO:0000256" key="3">
    <source>
        <dbReference type="ARBA" id="ARBA00023295"/>
    </source>
</evidence>
<dbReference type="PROSITE" id="PS00608">
    <property type="entry name" value="GLYCOSYL_HYDROL_F2_2"/>
    <property type="match status" value="1"/>
</dbReference>
<dbReference type="InterPro" id="IPR017853">
    <property type="entry name" value="GH"/>
</dbReference>
<dbReference type="Gene3D" id="2.60.40.10">
    <property type="entry name" value="Immunoglobulins"/>
    <property type="match status" value="2"/>
</dbReference>
<evidence type="ECO:0000256" key="1">
    <source>
        <dbReference type="ARBA" id="ARBA00007401"/>
    </source>
</evidence>
<dbReference type="Gene3D" id="3.20.20.80">
    <property type="entry name" value="Glycosidases"/>
    <property type="match status" value="1"/>
</dbReference>
<comment type="similarity">
    <text evidence="1 5">Belongs to the glycosyl hydrolase 2 family.</text>
</comment>
<dbReference type="InterPro" id="IPR023230">
    <property type="entry name" value="Glyco_hydro_2_CS"/>
</dbReference>
<dbReference type="PROSITE" id="PS00719">
    <property type="entry name" value="GLYCOSYL_HYDROL_F2_1"/>
    <property type="match status" value="1"/>
</dbReference>
<dbReference type="Pfam" id="PF16353">
    <property type="entry name" value="LacZ_4"/>
    <property type="match status" value="1"/>
</dbReference>
<comment type="caution">
    <text evidence="7">The sequence shown here is derived from an EMBL/GenBank/DDBJ whole genome shotgun (WGS) entry which is preliminary data.</text>
</comment>
<keyword evidence="3 5" id="KW-0326">Glycosidase</keyword>
<proteinExistence type="inferred from homology"/>
<dbReference type="GeneID" id="85308513"/>
<keyword evidence="8" id="KW-1185">Reference proteome</keyword>
<dbReference type="InterPro" id="IPR032312">
    <property type="entry name" value="LacZ_4"/>
</dbReference>
<dbReference type="InterPro" id="IPR014718">
    <property type="entry name" value="GH-type_carb-bd"/>
</dbReference>
<evidence type="ECO:0000256" key="5">
    <source>
        <dbReference type="RuleBase" id="RU361154"/>
    </source>
</evidence>
<dbReference type="Pfam" id="PF02929">
    <property type="entry name" value="Bgal_small_N"/>
    <property type="match status" value="1"/>
</dbReference>
<dbReference type="Pfam" id="PF00703">
    <property type="entry name" value="Glyco_hydro_2"/>
    <property type="match status" value="1"/>
</dbReference>
<reference evidence="7" key="1">
    <citation type="submission" date="2023-06" db="EMBL/GenBank/DDBJ databases">
        <title>Genome-scale phylogeny and comparative genomics of the fungal order Sordariales.</title>
        <authorList>
            <consortium name="Lawrence Berkeley National Laboratory"/>
            <person name="Hensen N."/>
            <person name="Bonometti L."/>
            <person name="Westerberg I."/>
            <person name="Brannstrom I.O."/>
            <person name="Guillou S."/>
            <person name="Cros-Aarteil S."/>
            <person name="Calhoun S."/>
            <person name="Haridas S."/>
            <person name="Kuo A."/>
            <person name="Mondo S."/>
            <person name="Pangilinan J."/>
            <person name="Riley R."/>
            <person name="Labutti K."/>
            <person name="Andreopoulos B."/>
            <person name="Lipzen A."/>
            <person name="Chen C."/>
            <person name="Yanf M."/>
            <person name="Daum C."/>
            <person name="Ng V."/>
            <person name="Clum A."/>
            <person name="Steindorff A."/>
            <person name="Ohm R."/>
            <person name="Martin F."/>
            <person name="Silar P."/>
            <person name="Natvig D."/>
            <person name="Lalanne C."/>
            <person name="Gautier V."/>
            <person name="Ament-Velasquez S.L."/>
            <person name="Kruys A."/>
            <person name="Hutchinson M.I."/>
            <person name="Powell A.J."/>
            <person name="Barry K."/>
            <person name="Miller A.N."/>
            <person name="Grigoriev I.V."/>
            <person name="Debuchy R."/>
            <person name="Gladieux P."/>
            <person name="Thoren M.H."/>
            <person name="Johannesson H."/>
        </authorList>
    </citation>
    <scope>NUCLEOTIDE SEQUENCE</scope>
    <source>
        <strain evidence="7">8032-3</strain>
    </source>
</reference>
<dbReference type="Gene3D" id="2.60.120.260">
    <property type="entry name" value="Galactose-binding domain-like"/>
    <property type="match status" value="1"/>
</dbReference>
<keyword evidence="2 5" id="KW-0378">Hydrolase</keyword>
<dbReference type="Gene3D" id="2.70.98.10">
    <property type="match status" value="1"/>
</dbReference>
<dbReference type="InterPro" id="IPR004199">
    <property type="entry name" value="B-gal_small/dom_5"/>
</dbReference>
<dbReference type="InterPro" id="IPR013783">
    <property type="entry name" value="Ig-like_fold"/>
</dbReference>
<dbReference type="PANTHER" id="PTHR46323:SF1">
    <property type="entry name" value="LACTASE"/>
    <property type="match status" value="1"/>
</dbReference>
<dbReference type="InterPro" id="IPR023232">
    <property type="entry name" value="Glyco_hydro_2_AS"/>
</dbReference>
<evidence type="ECO:0000256" key="4">
    <source>
        <dbReference type="ARBA" id="ARBA00032230"/>
    </source>
</evidence>
<protein>
    <recommendedName>
        <fullName evidence="4">Lactase</fullName>
    </recommendedName>
</protein>
<dbReference type="InterPro" id="IPR006102">
    <property type="entry name" value="Ig-like_GH2"/>
</dbReference>
<dbReference type="InterPro" id="IPR006104">
    <property type="entry name" value="Glyco_hydro_2_N"/>
</dbReference>
<dbReference type="InterPro" id="IPR006101">
    <property type="entry name" value="Glyco_hydro_2"/>
</dbReference>
<dbReference type="Pfam" id="PF02836">
    <property type="entry name" value="Glyco_hydro_2_C"/>
    <property type="match status" value="1"/>
</dbReference>
<dbReference type="InterPro" id="IPR008979">
    <property type="entry name" value="Galactose-bd-like_sf"/>
</dbReference>
<dbReference type="PANTHER" id="PTHR46323">
    <property type="entry name" value="BETA-GALACTOSIDASE"/>
    <property type="match status" value="1"/>
</dbReference>
<gene>
    <name evidence="7" type="ORF">QBC33DRAFT_480219</name>
</gene>
<dbReference type="EMBL" id="MU839030">
    <property type="protein sequence ID" value="KAK1763124.1"/>
    <property type="molecule type" value="Genomic_DNA"/>
</dbReference>
<dbReference type="GO" id="GO:0009341">
    <property type="term" value="C:beta-galactosidase complex"/>
    <property type="evidence" value="ECO:0007669"/>
    <property type="project" value="InterPro"/>
</dbReference>
<dbReference type="GO" id="GO:0004565">
    <property type="term" value="F:beta-galactosidase activity"/>
    <property type="evidence" value="ECO:0007669"/>
    <property type="project" value="InterPro"/>
</dbReference>
<dbReference type="SUPFAM" id="SSF49785">
    <property type="entry name" value="Galactose-binding domain-like"/>
    <property type="match status" value="1"/>
</dbReference>
<dbReference type="AlphaFoldDB" id="A0AAJ0FIB5"/>
<dbReference type="RefSeq" id="XP_060279337.1">
    <property type="nucleotide sequence ID" value="XM_060425326.1"/>
</dbReference>
<evidence type="ECO:0000256" key="2">
    <source>
        <dbReference type="ARBA" id="ARBA00022801"/>
    </source>
</evidence>
<dbReference type="PRINTS" id="PR00132">
    <property type="entry name" value="GLHYDRLASE2"/>
</dbReference>
<evidence type="ECO:0000313" key="7">
    <source>
        <dbReference type="EMBL" id="KAK1763124.1"/>
    </source>
</evidence>
<sequence length="1053" mass="116209">MAANGIPLQEREGTPDYCNPAVFRRSTLPPRSYFIPEASLLLNGRWDFHYAASPLEAPDLKPEAATSWTTIQVPGHWQLQGHGKPHYTNTQFPIPVCPPHVPTENPTGTYRRSFYVPSSWEGDSQLRLRFDGVDSAYHVWVNGTLVGYAQGSRNASEFDVTAFVDRGESNELTVKVYQWSDGTYIEDQDQWWLSGIFRDVHLISFPGSTRIEDWFIRTDDFDDKYEDAVVEATVNVKTATKSSLTLILRELPKNGGGIISTIKKAVVNPGDAKVILAADVPSPKKWTAETPYLYTVELTISTDAGQAMTVNQNVGFRKIELKNGLITVNGTPVKLHGVNRHDHHPLHGRAVPLDFIRKDLLLMKTHNINALRCSHYPSDPRLYDLADELGLWVMDEADLECHGFYDAVARPLDIPEEMDYEERKKLTFPQAAKFTTDNPAWKAAYIDRIEQMVHRDKNHASIIIWSLGNESFYGQNHKAMYDWAKEFDPGRLVHYEGDAHAESADMYSYMYPSVDRLVRLVKTEGVKEDGSFDKPIVLCEYAHAMGNGPGWLEEYDSAFRTYPRLQGGFIWEWANHGLWKEDADGKSYYAYGGDFGDFPNDGTFVMDGLLFSNHEPTPGLLDFKKVIQPVRFEMASDDSLAISNDYSYVELGHLAMTYKLEEFGDSATLLASGTLDVPVIAAGKSAKVALPASLSKIKSSKDVYLTVTLRLRESTPWAEPGHEIAWFQHQISRAETLELTPALRQLTSKLSVDTAQSTVRVSGEAFSFTFDTARGYLTDWTANGATLLEADPATGAAIIPGFWRPPTDNDVPISLPYWRRFGVDALTSQLRSITLPTTPSPDGTLKITTTTYLSPPVHAWGWDATTTYTISPSGTLSISVSLSPTGPHPPTHVPRAGLDLRLPRALDAVRWLGLGPGESYPDKRAAQRVGVWSRGVAGLQTRYEVPQEGGNHMDTRWVALAGGGAGIRAVAAPGSDALLGSGLFSFAATRYDAAAVEAARHPCDLVEGAGTLLRLDARVAGVGTGACGPGVREELLVRTGEMRFGFVLEAVGG</sequence>
<dbReference type="InterPro" id="IPR050347">
    <property type="entry name" value="Bact_Beta-galactosidase"/>
</dbReference>
<evidence type="ECO:0000313" key="8">
    <source>
        <dbReference type="Proteomes" id="UP001244011"/>
    </source>
</evidence>
<dbReference type="SUPFAM" id="SSF49303">
    <property type="entry name" value="beta-Galactosidase/glucuronidase domain"/>
    <property type="match status" value="2"/>
</dbReference>
<dbReference type="FunFam" id="3.20.20.80:FF:000018">
    <property type="entry name" value="Beta-galactosidase"/>
    <property type="match status" value="1"/>
</dbReference>
<dbReference type="GO" id="GO:0030246">
    <property type="term" value="F:carbohydrate binding"/>
    <property type="evidence" value="ECO:0007669"/>
    <property type="project" value="InterPro"/>
</dbReference>
<dbReference type="FunFam" id="2.60.120.260:FF:000125">
    <property type="entry name" value="Intracellular beta-galactosidase BgaD"/>
    <property type="match status" value="1"/>
</dbReference>